<organism evidence="1">
    <name type="scientific">Rhizophora mucronata</name>
    <name type="common">Asiatic mangrove</name>
    <dbReference type="NCBI Taxonomy" id="61149"/>
    <lineage>
        <taxon>Eukaryota</taxon>
        <taxon>Viridiplantae</taxon>
        <taxon>Streptophyta</taxon>
        <taxon>Embryophyta</taxon>
        <taxon>Tracheophyta</taxon>
        <taxon>Spermatophyta</taxon>
        <taxon>Magnoliopsida</taxon>
        <taxon>eudicotyledons</taxon>
        <taxon>Gunneridae</taxon>
        <taxon>Pentapetalae</taxon>
        <taxon>rosids</taxon>
        <taxon>fabids</taxon>
        <taxon>Malpighiales</taxon>
        <taxon>Rhizophoraceae</taxon>
        <taxon>Rhizophora</taxon>
    </lineage>
</organism>
<proteinExistence type="predicted"/>
<dbReference type="EMBL" id="GGEC01060604">
    <property type="protein sequence ID" value="MBX41088.1"/>
    <property type="molecule type" value="Transcribed_RNA"/>
</dbReference>
<evidence type="ECO:0000313" key="1">
    <source>
        <dbReference type="EMBL" id="MBX41088.1"/>
    </source>
</evidence>
<dbReference type="AlphaFoldDB" id="A0A2P2NF38"/>
<sequence length="37" mass="4314">MHHKIIKVPANHPVNHLSIMVLRLGKNGRRPSLEQEY</sequence>
<name>A0A2P2NF38_RHIMU</name>
<accession>A0A2P2NF38</accession>
<reference evidence="1" key="1">
    <citation type="submission" date="2018-02" db="EMBL/GenBank/DDBJ databases">
        <title>Rhizophora mucronata_Transcriptome.</title>
        <authorList>
            <person name="Meera S.P."/>
            <person name="Sreeshan A."/>
            <person name="Augustine A."/>
        </authorList>
    </citation>
    <scope>NUCLEOTIDE SEQUENCE</scope>
    <source>
        <tissue evidence="1">Leaf</tissue>
    </source>
</reference>
<protein>
    <submittedName>
        <fullName evidence="1">Uncharacterized protein</fullName>
    </submittedName>
</protein>